<name>A0ABY4D4C1_9BACT</name>
<dbReference type="EMBL" id="CP094671">
    <property type="protein sequence ID" value="UOG77374.1"/>
    <property type="molecule type" value="Genomic_DNA"/>
</dbReference>
<keyword evidence="4" id="KW-1185">Reference proteome</keyword>
<dbReference type="InterPro" id="IPR050546">
    <property type="entry name" value="Glycosyl_Hydrlase_16"/>
</dbReference>
<dbReference type="Gene3D" id="2.60.120.200">
    <property type="match status" value="1"/>
</dbReference>
<feature type="domain" description="GH16" evidence="2">
    <location>
        <begin position="3"/>
        <end position="260"/>
    </location>
</feature>
<dbReference type="RefSeq" id="WP_243803130.1">
    <property type="nucleotide sequence ID" value="NZ_CP094671.1"/>
</dbReference>
<organism evidence="3 4">
    <name type="scientific">Hymenobacter tibetensis</name>
    <dbReference type="NCBI Taxonomy" id="497967"/>
    <lineage>
        <taxon>Bacteria</taxon>
        <taxon>Pseudomonadati</taxon>
        <taxon>Bacteroidota</taxon>
        <taxon>Cytophagia</taxon>
        <taxon>Cytophagales</taxon>
        <taxon>Hymenobacteraceae</taxon>
        <taxon>Hymenobacter</taxon>
    </lineage>
</organism>
<accession>A0ABY4D4C1</accession>
<dbReference type="Pfam" id="PF00722">
    <property type="entry name" value="Glyco_hydro_16"/>
    <property type="match status" value="1"/>
</dbReference>
<dbReference type="Proteomes" id="UP000831113">
    <property type="component" value="Plasmid unnamed2"/>
</dbReference>
<dbReference type="PROSITE" id="PS51762">
    <property type="entry name" value="GH16_2"/>
    <property type="match status" value="1"/>
</dbReference>
<comment type="similarity">
    <text evidence="1">Belongs to the glycosyl hydrolase 16 family.</text>
</comment>
<gene>
    <name evidence="3" type="ORF">MTX78_23810</name>
</gene>
<evidence type="ECO:0000256" key="1">
    <source>
        <dbReference type="ARBA" id="ARBA00006865"/>
    </source>
</evidence>
<evidence type="ECO:0000313" key="3">
    <source>
        <dbReference type="EMBL" id="UOG77374.1"/>
    </source>
</evidence>
<reference evidence="3 4" key="1">
    <citation type="submission" date="2022-03" db="EMBL/GenBank/DDBJ databases">
        <title>Hymenobactersp. isolated from the air.</title>
        <authorList>
            <person name="Won M."/>
            <person name="Kwon S.-W."/>
        </authorList>
    </citation>
    <scope>NUCLEOTIDE SEQUENCE [LARGE SCALE GENOMIC DNA]</scope>
    <source>
        <strain evidence="3 4">KACC 21982</strain>
        <plasmid evidence="3 4">unnamed2</plasmid>
    </source>
</reference>
<keyword evidence="3" id="KW-0614">Plasmid</keyword>
<sequence length="389" mass="41623">MEPSINDQPTPPTTATTADAVTGAWRLVFADEFNSTGGFDASKWVYCPRQTSAWNKYLTSSPNYVSQDGANLVLKMDNAVISGDNVPYHSGGVQTATKFNLRYGKVEVRAKFKKGQGSWPAIWMMPETSSYGGWPNSGEIDIMEHVNYENVIYNTIHNGAVTGPGGGSTASRATAYNSTDYNLYGMVWTPSAIEFYVNNVLTYTYSKAAGATSAQWPFDKPFYLILNQAGGAGWPGPITNADLPFNMQVDWVRVYKQEELVNPGLESATLAPWVAGPTTSVVTTNARTGAKAIALQGGTTTLEQTVTGLLPNTTYTFGGFGKVAAAGTSAILGVKGYGGTPVDSQITGTSYQQASVTFTTGASNTSATVYYYKPATGTVYGDDFYLNKQ</sequence>
<evidence type="ECO:0000259" key="2">
    <source>
        <dbReference type="PROSITE" id="PS51762"/>
    </source>
</evidence>
<evidence type="ECO:0000313" key="4">
    <source>
        <dbReference type="Proteomes" id="UP000831113"/>
    </source>
</evidence>
<dbReference type="CDD" id="cd08023">
    <property type="entry name" value="GH16_laminarinase_like"/>
    <property type="match status" value="1"/>
</dbReference>
<dbReference type="InterPro" id="IPR013320">
    <property type="entry name" value="ConA-like_dom_sf"/>
</dbReference>
<proteinExistence type="inferred from homology"/>
<dbReference type="PANTHER" id="PTHR10963:SF55">
    <property type="entry name" value="GLYCOSIDE HYDROLASE FAMILY 16 PROTEIN"/>
    <property type="match status" value="1"/>
</dbReference>
<protein>
    <submittedName>
        <fullName evidence="3">Family 16 glycosylhydrolase</fullName>
    </submittedName>
</protein>
<dbReference type="Gene3D" id="2.60.120.260">
    <property type="entry name" value="Galactose-binding domain-like"/>
    <property type="match status" value="1"/>
</dbReference>
<geneLocation type="plasmid" evidence="3 4">
    <name>unnamed2</name>
</geneLocation>
<dbReference type="InterPro" id="IPR000757">
    <property type="entry name" value="Beta-glucanase-like"/>
</dbReference>
<dbReference type="SUPFAM" id="SSF49899">
    <property type="entry name" value="Concanavalin A-like lectins/glucanases"/>
    <property type="match status" value="1"/>
</dbReference>
<dbReference type="PANTHER" id="PTHR10963">
    <property type="entry name" value="GLYCOSYL HYDROLASE-RELATED"/>
    <property type="match status" value="1"/>
</dbReference>